<dbReference type="InterPro" id="IPR026906">
    <property type="entry name" value="LRR_5"/>
</dbReference>
<feature type="signal peptide" evidence="2">
    <location>
        <begin position="1"/>
        <end position="16"/>
    </location>
</feature>
<evidence type="ECO:0000313" key="3">
    <source>
        <dbReference type="EMBL" id="KAK8841420.1"/>
    </source>
</evidence>
<feature type="transmembrane region" description="Helical" evidence="1">
    <location>
        <begin position="1339"/>
        <end position="1363"/>
    </location>
</feature>
<dbReference type="InterPro" id="IPR032675">
    <property type="entry name" value="LRR_dom_sf"/>
</dbReference>
<reference evidence="3 4" key="1">
    <citation type="submission" date="2024-04" db="EMBL/GenBank/DDBJ databases">
        <title>Tritrichomonas musculus Genome.</title>
        <authorList>
            <person name="Alves-Ferreira E."/>
            <person name="Grigg M."/>
            <person name="Lorenzi H."/>
            <person name="Galac M."/>
        </authorList>
    </citation>
    <scope>NUCLEOTIDE SEQUENCE [LARGE SCALE GENOMIC DNA]</scope>
    <source>
        <strain evidence="3 4">EAF2021</strain>
    </source>
</reference>
<gene>
    <name evidence="3" type="ORF">M9Y10_027037</name>
</gene>
<dbReference type="InterPro" id="IPR053139">
    <property type="entry name" value="Surface_bspA-like"/>
</dbReference>
<dbReference type="PANTHER" id="PTHR45661">
    <property type="entry name" value="SURFACE ANTIGEN"/>
    <property type="match status" value="1"/>
</dbReference>
<dbReference type="EMBL" id="JAPFFF010000041">
    <property type="protein sequence ID" value="KAK8841420.1"/>
    <property type="molecule type" value="Genomic_DNA"/>
</dbReference>
<evidence type="ECO:0000313" key="4">
    <source>
        <dbReference type="Proteomes" id="UP001470230"/>
    </source>
</evidence>
<keyword evidence="1" id="KW-0812">Transmembrane</keyword>
<dbReference type="Gene3D" id="3.80.10.10">
    <property type="entry name" value="Ribonuclease Inhibitor"/>
    <property type="match status" value="8"/>
</dbReference>
<dbReference type="Pfam" id="PF13306">
    <property type="entry name" value="LRR_5"/>
    <property type="match status" value="8"/>
</dbReference>
<feature type="chain" id="PRO_5045048944" description="Surface antigen BspA-like" evidence="2">
    <location>
        <begin position="17"/>
        <end position="1382"/>
    </location>
</feature>
<proteinExistence type="predicted"/>
<name>A0ABR2H5D5_9EUKA</name>
<dbReference type="PANTHER" id="PTHR45661:SF3">
    <property type="entry name" value="IG-LIKE DOMAIN-CONTAINING PROTEIN"/>
    <property type="match status" value="1"/>
</dbReference>
<keyword evidence="1" id="KW-0472">Membrane</keyword>
<dbReference type="SUPFAM" id="SSF52058">
    <property type="entry name" value="L domain-like"/>
    <property type="match status" value="3"/>
</dbReference>
<protein>
    <recommendedName>
        <fullName evidence="5">Surface antigen BspA-like</fullName>
    </recommendedName>
</protein>
<keyword evidence="1" id="KW-1133">Transmembrane helix</keyword>
<comment type="caution">
    <text evidence="3">The sequence shown here is derived from an EMBL/GenBank/DDBJ whole genome shotgun (WGS) entry which is preliminary data.</text>
</comment>
<evidence type="ECO:0008006" key="5">
    <source>
        <dbReference type="Google" id="ProtNLM"/>
    </source>
</evidence>
<accession>A0ABR2H5D5</accession>
<keyword evidence="4" id="KW-1185">Reference proteome</keyword>
<sequence>MIVPLFLLIISTTCYNHYDFKCTADLNDNCPNIAGTSVKILSTDLKEGKYCRCTKYGEIDFEFDAGVGYVPKNYFYGAYVKTVKIPKGLTEIREGAFDGTHLNKIEFADFADSSLQTIGNGAFYDVQLPTTYTLELPKNVVTIGDSVFYSVEIDILDLSETGLTYNVGSNLCDSATIKTVKFPKTLTNLGSSAFINSNLGTVDLSGLTSTLNVNEDMCYNAVIKSLIFPEKISSLSGKAFQEAEIGTLDCKKTTNLAISGETFKSSSIKTLVLPNNLNSVSDSSFKECTITNLDLSNVKSEYFPSGIFNKAEIKGEITFHKDLTSIWPSSFKGSTIASLDLTKYTKITSIGSKAFQDAKITSAVLNNVDEIFDNAFDTCPINIEFSKTKLKNIHNYAFKGSEITPTDQIFPNTLKLIGQKAFYETKLTSIVLSKNDNELKIDQSAFENVITLVQATIHAKNIESEAFSGCVNMRATEITIEGSGNIQDSAFENCYNLSCKLTVAPAKDKKPNDQTKLVYTTISSKAFQNSGIESIELPEVEKIDSYAFQNCTKLIGTGSINAVTIEQQAFEDDYQLNFDSITAKIIKSKAFQNCRSLTSKITLIKDDTHQSTIGSYAFAYCGELQELTFITRDGLDIPTFDADEIDKYKFTVSDHAFYQSGLKGDLIIPFTLETIDEYSFAYCSKLTSLTIEGEHYIHKNIKQYAFYRSGISKPLIIPNSVVNIGKYAFAYCPISDLTIYGSNHIVPKKIEGCIEDPLDPMKCYEDTDGTVVSEYAFYRCSNLNHLKLEGSDVIFKEDSFKECPIKNLEILGNLKEIPERAFYGMDSIDKPITIPDSVTKINNFAFAGCTKLPTVTFTENSQLTDINQGAFYGCSSLTKTNIPNGVTSISPYTYYGCNLESISLPTKLKKVDQYAFYGCKNLKSQLVLPPVLESVEGSAFRDCGQLKGPLNFPHSTTSIGDKAFLGCYSLNGDLSFGRKINNIGTDAFRGCSGFTGSLTFPEFLDFVEDKNGEYVLGSVSINQGAFYGCSNFKGKLTLPQNTQFDGPDAFRDCSSFTGDLIISEFSKFDDSATNTFRNCTGFNGKLVIKNIDLTSIPDGTFHGCSNLNGEIPISNIEKLGKSAFYDCSKLTGPLHLKMADIPDYAFYNCQGLNGELTCEKQLETIGEYAFYKCSGLTGNPDFLETTEIKKYGFAGCSGLSGPLEFSEKLTKLGEFAFSDCSGFSDYLKFTVGTSLHIQRSAFKDCSGFKKGTLSFVMDSNEETLTSDKNHYKYPYFLKIENDAFEKTKFSDIYYLGRFEPDCDYDIGISSIKGIHTSSNYANKTFCNNPLHKSKLSGGAIAGIVIAVIVVVAAIVAVIVFLIIRNKKNKDQSEAEVEMNQDP</sequence>
<evidence type="ECO:0000256" key="1">
    <source>
        <dbReference type="SAM" id="Phobius"/>
    </source>
</evidence>
<keyword evidence="2" id="KW-0732">Signal</keyword>
<dbReference type="Proteomes" id="UP001470230">
    <property type="component" value="Unassembled WGS sequence"/>
</dbReference>
<evidence type="ECO:0000256" key="2">
    <source>
        <dbReference type="SAM" id="SignalP"/>
    </source>
</evidence>
<organism evidence="3 4">
    <name type="scientific">Tritrichomonas musculus</name>
    <dbReference type="NCBI Taxonomy" id="1915356"/>
    <lineage>
        <taxon>Eukaryota</taxon>
        <taxon>Metamonada</taxon>
        <taxon>Parabasalia</taxon>
        <taxon>Tritrichomonadida</taxon>
        <taxon>Tritrichomonadidae</taxon>
        <taxon>Tritrichomonas</taxon>
    </lineage>
</organism>